<name>A0A382JWR7_9ZZZZ</name>
<sequence length="149" mass="16435">MKIQIKCYSIVLVMGFAFAMNSAFSVEPTITVWKSASCGCCQRWVDYLQDDGFEVTAHNVDDVVSIKQKLGITNPALYSCHTAKVGGYIIEGHVPASDIRRLLNERPKLMGLTAPGMPQMSPGMFSIEPKGYDVLQFNAKQEASVFSSY</sequence>
<evidence type="ECO:0000313" key="1">
    <source>
        <dbReference type="EMBL" id="SVC15387.1"/>
    </source>
</evidence>
<proteinExistence type="predicted"/>
<dbReference type="InterPro" id="IPR036249">
    <property type="entry name" value="Thioredoxin-like_sf"/>
</dbReference>
<dbReference type="EMBL" id="UINC01076326">
    <property type="protein sequence ID" value="SVC15387.1"/>
    <property type="molecule type" value="Genomic_DNA"/>
</dbReference>
<reference evidence="1" key="1">
    <citation type="submission" date="2018-05" db="EMBL/GenBank/DDBJ databases">
        <authorList>
            <person name="Lanie J.A."/>
            <person name="Ng W.-L."/>
            <person name="Kazmierczak K.M."/>
            <person name="Andrzejewski T.M."/>
            <person name="Davidsen T.M."/>
            <person name="Wayne K.J."/>
            <person name="Tettelin H."/>
            <person name="Glass J.I."/>
            <person name="Rusch D."/>
            <person name="Podicherti R."/>
            <person name="Tsui H.-C.T."/>
            <person name="Winkler M.E."/>
        </authorList>
    </citation>
    <scope>NUCLEOTIDE SEQUENCE</scope>
</reference>
<dbReference type="SUPFAM" id="SSF52833">
    <property type="entry name" value="Thioredoxin-like"/>
    <property type="match status" value="1"/>
</dbReference>
<dbReference type="InterPro" id="IPR007332">
    <property type="entry name" value="DUF411"/>
</dbReference>
<organism evidence="1">
    <name type="scientific">marine metagenome</name>
    <dbReference type="NCBI Taxonomy" id="408172"/>
    <lineage>
        <taxon>unclassified sequences</taxon>
        <taxon>metagenomes</taxon>
        <taxon>ecological metagenomes</taxon>
    </lineage>
</organism>
<dbReference type="Pfam" id="PF04214">
    <property type="entry name" value="DUF411"/>
    <property type="match status" value="1"/>
</dbReference>
<gene>
    <name evidence="1" type="ORF">METZ01_LOCUS268241</name>
</gene>
<accession>A0A382JWR7</accession>
<protein>
    <recommendedName>
        <fullName evidence="2">Metal-binding protein</fullName>
    </recommendedName>
</protein>
<dbReference type="AlphaFoldDB" id="A0A382JWR7"/>
<evidence type="ECO:0008006" key="2">
    <source>
        <dbReference type="Google" id="ProtNLM"/>
    </source>
</evidence>